<dbReference type="EMBL" id="KB908814">
    <property type="protein sequence ID" value="EOA84136.1"/>
    <property type="molecule type" value="Genomic_DNA"/>
</dbReference>
<name>R0IGM9_EXST2</name>
<dbReference type="Proteomes" id="UP000016935">
    <property type="component" value="Unassembled WGS sequence"/>
</dbReference>
<proteinExistence type="predicted"/>
<feature type="signal peptide" evidence="1">
    <location>
        <begin position="1"/>
        <end position="17"/>
    </location>
</feature>
<dbReference type="GeneID" id="19399119"/>
<dbReference type="RefSeq" id="XP_008028521.1">
    <property type="nucleotide sequence ID" value="XM_008030330.1"/>
</dbReference>
<reference evidence="2 3" key="1">
    <citation type="journal article" date="2012" name="PLoS Pathog.">
        <title>Diverse lifestyles and strategies of plant pathogenesis encoded in the genomes of eighteen Dothideomycetes fungi.</title>
        <authorList>
            <person name="Ohm R.A."/>
            <person name="Feau N."/>
            <person name="Henrissat B."/>
            <person name="Schoch C.L."/>
            <person name="Horwitz B.A."/>
            <person name="Barry K.W."/>
            <person name="Condon B.J."/>
            <person name="Copeland A.C."/>
            <person name="Dhillon B."/>
            <person name="Glaser F."/>
            <person name="Hesse C.N."/>
            <person name="Kosti I."/>
            <person name="LaButti K."/>
            <person name="Lindquist E.A."/>
            <person name="Lucas S."/>
            <person name="Salamov A.A."/>
            <person name="Bradshaw R.E."/>
            <person name="Ciuffetti L."/>
            <person name="Hamelin R.C."/>
            <person name="Kema G.H.J."/>
            <person name="Lawrence C."/>
            <person name="Scott J.A."/>
            <person name="Spatafora J.W."/>
            <person name="Turgeon B.G."/>
            <person name="de Wit P.J.G.M."/>
            <person name="Zhong S."/>
            <person name="Goodwin S.B."/>
            <person name="Grigoriev I.V."/>
        </authorList>
    </citation>
    <scope>NUCLEOTIDE SEQUENCE [LARGE SCALE GENOMIC DNA]</scope>
    <source>
        <strain evidence="3">28A</strain>
    </source>
</reference>
<gene>
    <name evidence="2" type="ORF">SETTUDRAFT_164405</name>
</gene>
<accession>R0IGM9</accession>
<evidence type="ECO:0000313" key="2">
    <source>
        <dbReference type="EMBL" id="EOA84136.1"/>
    </source>
</evidence>
<dbReference type="AlphaFoldDB" id="R0IGM9"/>
<reference evidence="2 3" key="2">
    <citation type="journal article" date="2013" name="PLoS Genet.">
        <title>Comparative genome structure, secondary metabolite, and effector coding capacity across Cochliobolus pathogens.</title>
        <authorList>
            <person name="Condon B.J."/>
            <person name="Leng Y."/>
            <person name="Wu D."/>
            <person name="Bushley K.E."/>
            <person name="Ohm R.A."/>
            <person name="Otillar R."/>
            <person name="Martin J."/>
            <person name="Schackwitz W."/>
            <person name="Grimwood J."/>
            <person name="MohdZainudin N."/>
            <person name="Xue C."/>
            <person name="Wang R."/>
            <person name="Manning V.A."/>
            <person name="Dhillon B."/>
            <person name="Tu Z.J."/>
            <person name="Steffenson B.J."/>
            <person name="Salamov A."/>
            <person name="Sun H."/>
            <person name="Lowry S."/>
            <person name="LaButti K."/>
            <person name="Han J."/>
            <person name="Copeland A."/>
            <person name="Lindquist E."/>
            <person name="Barry K."/>
            <person name="Schmutz J."/>
            <person name="Baker S.E."/>
            <person name="Ciuffetti L.M."/>
            <person name="Grigoriev I.V."/>
            <person name="Zhong S."/>
            <person name="Turgeon B.G."/>
        </authorList>
    </citation>
    <scope>NUCLEOTIDE SEQUENCE [LARGE SCALE GENOMIC DNA]</scope>
    <source>
        <strain evidence="3">28A</strain>
    </source>
</reference>
<feature type="chain" id="PRO_5004342366" evidence="1">
    <location>
        <begin position="18"/>
        <end position="117"/>
    </location>
</feature>
<dbReference type="HOGENOM" id="CLU_2110491_0_0_1"/>
<keyword evidence="1" id="KW-0732">Signal</keyword>
<keyword evidence="3" id="KW-1185">Reference proteome</keyword>
<protein>
    <submittedName>
        <fullName evidence="2">Uncharacterized protein</fullName>
    </submittedName>
</protein>
<sequence>MKLSIAIAAAIASVVSAADYWYLLHVEPCQNVIVATKEFKLAPNEMRNVGTVLNRAACKVRLVSVSPGVNPNTVYCMTYRDGNNAGTPLFKGGQSMENGKTVVSPPFRGLFCGGGDP</sequence>
<evidence type="ECO:0000256" key="1">
    <source>
        <dbReference type="SAM" id="SignalP"/>
    </source>
</evidence>
<organism evidence="2 3">
    <name type="scientific">Exserohilum turcicum (strain 28A)</name>
    <name type="common">Northern leaf blight fungus</name>
    <name type="synonym">Setosphaeria turcica</name>
    <dbReference type="NCBI Taxonomy" id="671987"/>
    <lineage>
        <taxon>Eukaryota</taxon>
        <taxon>Fungi</taxon>
        <taxon>Dikarya</taxon>
        <taxon>Ascomycota</taxon>
        <taxon>Pezizomycotina</taxon>
        <taxon>Dothideomycetes</taxon>
        <taxon>Pleosporomycetidae</taxon>
        <taxon>Pleosporales</taxon>
        <taxon>Pleosporineae</taxon>
        <taxon>Pleosporaceae</taxon>
        <taxon>Exserohilum</taxon>
    </lineage>
</organism>
<evidence type="ECO:0000313" key="3">
    <source>
        <dbReference type="Proteomes" id="UP000016935"/>
    </source>
</evidence>